<sequence length="209" mass="23179">MSKPAVVAVESAAVSILFTGEVSSASTRSTWSLRTTVLARGGFTSSPKCTRYPALQTQIHLHNCRRGCTRLRDALIQCLFLRSWCIAPSQLTQLTSLALPPQIDTHELQHFDRVVRREKHMDAAFFTATYYRQYYSADSQPRTTTVAGAAAAAFYDSLVRDIPICVDVVDKRPRTSDGALVASAEKLPPIAPDSPSRGRWRLVCPRFGY</sequence>
<accession>A0A0C3N073</accession>
<proteinExistence type="predicted"/>
<keyword evidence="2" id="KW-1185">Reference proteome</keyword>
<protein>
    <submittedName>
        <fullName evidence="1">Uncharacterized protein</fullName>
    </submittedName>
</protein>
<name>A0A0C3N073_PISTI</name>
<gene>
    <name evidence="1" type="ORF">M404DRAFT_34954</name>
</gene>
<reference evidence="2" key="2">
    <citation type="submission" date="2015-01" db="EMBL/GenBank/DDBJ databases">
        <title>Evolutionary Origins and Diversification of the Mycorrhizal Mutualists.</title>
        <authorList>
            <consortium name="DOE Joint Genome Institute"/>
            <consortium name="Mycorrhizal Genomics Consortium"/>
            <person name="Kohler A."/>
            <person name="Kuo A."/>
            <person name="Nagy L.G."/>
            <person name="Floudas D."/>
            <person name="Copeland A."/>
            <person name="Barry K.W."/>
            <person name="Cichocki N."/>
            <person name="Veneault-Fourrey C."/>
            <person name="LaButti K."/>
            <person name="Lindquist E.A."/>
            <person name="Lipzen A."/>
            <person name="Lundell T."/>
            <person name="Morin E."/>
            <person name="Murat C."/>
            <person name="Riley R."/>
            <person name="Ohm R."/>
            <person name="Sun H."/>
            <person name="Tunlid A."/>
            <person name="Henrissat B."/>
            <person name="Grigoriev I.V."/>
            <person name="Hibbett D.S."/>
            <person name="Martin F."/>
        </authorList>
    </citation>
    <scope>NUCLEOTIDE SEQUENCE [LARGE SCALE GENOMIC DNA]</scope>
    <source>
        <strain evidence="2">Marx 270</strain>
    </source>
</reference>
<dbReference type="InParanoid" id="A0A0C3N073"/>
<dbReference type="AlphaFoldDB" id="A0A0C3N073"/>
<dbReference type="EMBL" id="KN832095">
    <property type="protein sequence ID" value="KIN94519.1"/>
    <property type="molecule type" value="Genomic_DNA"/>
</dbReference>
<organism evidence="1 2">
    <name type="scientific">Pisolithus tinctorius Marx 270</name>
    <dbReference type="NCBI Taxonomy" id="870435"/>
    <lineage>
        <taxon>Eukaryota</taxon>
        <taxon>Fungi</taxon>
        <taxon>Dikarya</taxon>
        <taxon>Basidiomycota</taxon>
        <taxon>Agaricomycotina</taxon>
        <taxon>Agaricomycetes</taxon>
        <taxon>Agaricomycetidae</taxon>
        <taxon>Boletales</taxon>
        <taxon>Sclerodermatineae</taxon>
        <taxon>Pisolithaceae</taxon>
        <taxon>Pisolithus</taxon>
    </lineage>
</organism>
<evidence type="ECO:0000313" key="1">
    <source>
        <dbReference type="EMBL" id="KIN94519.1"/>
    </source>
</evidence>
<dbReference type="HOGENOM" id="CLU_1315858_0_0_1"/>
<dbReference type="Proteomes" id="UP000054217">
    <property type="component" value="Unassembled WGS sequence"/>
</dbReference>
<evidence type="ECO:0000313" key="2">
    <source>
        <dbReference type="Proteomes" id="UP000054217"/>
    </source>
</evidence>
<reference evidence="1 2" key="1">
    <citation type="submission" date="2014-04" db="EMBL/GenBank/DDBJ databases">
        <authorList>
            <consortium name="DOE Joint Genome Institute"/>
            <person name="Kuo A."/>
            <person name="Kohler A."/>
            <person name="Costa M.D."/>
            <person name="Nagy L.G."/>
            <person name="Floudas D."/>
            <person name="Copeland A."/>
            <person name="Barry K.W."/>
            <person name="Cichocki N."/>
            <person name="Veneault-Fourrey C."/>
            <person name="LaButti K."/>
            <person name="Lindquist E.A."/>
            <person name="Lipzen A."/>
            <person name="Lundell T."/>
            <person name="Morin E."/>
            <person name="Murat C."/>
            <person name="Sun H."/>
            <person name="Tunlid A."/>
            <person name="Henrissat B."/>
            <person name="Grigoriev I.V."/>
            <person name="Hibbett D.S."/>
            <person name="Martin F."/>
            <person name="Nordberg H.P."/>
            <person name="Cantor M.N."/>
            <person name="Hua S.X."/>
        </authorList>
    </citation>
    <scope>NUCLEOTIDE SEQUENCE [LARGE SCALE GENOMIC DNA]</scope>
    <source>
        <strain evidence="1 2">Marx 270</strain>
    </source>
</reference>